<proteinExistence type="inferred from homology"/>
<dbReference type="InterPro" id="IPR006068">
    <property type="entry name" value="ATPase_P-typ_cation-transptr_C"/>
</dbReference>
<dbReference type="Proteomes" id="UP001596011">
    <property type="component" value="Unassembled WGS sequence"/>
</dbReference>
<dbReference type="Pfam" id="PF00702">
    <property type="entry name" value="Hydrolase"/>
    <property type="match status" value="1"/>
</dbReference>
<dbReference type="Pfam" id="PF00690">
    <property type="entry name" value="Cation_ATPase_N"/>
    <property type="match status" value="1"/>
</dbReference>
<dbReference type="Gene3D" id="3.40.1110.10">
    <property type="entry name" value="Calcium-transporting ATPase, cytoplasmic domain N"/>
    <property type="match status" value="1"/>
</dbReference>
<evidence type="ECO:0000256" key="2">
    <source>
        <dbReference type="ARBA" id="ARBA00005675"/>
    </source>
</evidence>
<protein>
    <submittedName>
        <fullName evidence="14">Cation-translocating P-type ATPase</fullName>
    </submittedName>
</protein>
<evidence type="ECO:0000313" key="14">
    <source>
        <dbReference type="EMBL" id="MFC4630050.1"/>
    </source>
</evidence>
<dbReference type="RefSeq" id="WP_377137384.1">
    <property type="nucleotide sequence ID" value="NZ_JBHSFI010000005.1"/>
</dbReference>
<dbReference type="InterPro" id="IPR004014">
    <property type="entry name" value="ATPase_P-typ_cation-transptr_N"/>
</dbReference>
<dbReference type="InterPro" id="IPR008250">
    <property type="entry name" value="ATPase_P-typ_transduc_dom_A_sf"/>
</dbReference>
<dbReference type="NCBIfam" id="TIGR01494">
    <property type="entry name" value="ATPase_P-type"/>
    <property type="match status" value="3"/>
</dbReference>
<evidence type="ECO:0000256" key="4">
    <source>
        <dbReference type="ARBA" id="ARBA00022692"/>
    </source>
</evidence>
<dbReference type="SUPFAM" id="SSF81660">
    <property type="entry name" value="Metal cation-transporting ATPase, ATP-binding domain N"/>
    <property type="match status" value="1"/>
</dbReference>
<dbReference type="PANTHER" id="PTHR43294">
    <property type="entry name" value="SODIUM/POTASSIUM-TRANSPORTING ATPASE SUBUNIT ALPHA"/>
    <property type="match status" value="1"/>
</dbReference>
<dbReference type="InterPro" id="IPR023214">
    <property type="entry name" value="HAD_sf"/>
</dbReference>
<dbReference type="SFLD" id="SFLDF00027">
    <property type="entry name" value="p-type_atpase"/>
    <property type="match status" value="1"/>
</dbReference>
<dbReference type="PANTHER" id="PTHR43294:SF21">
    <property type="entry name" value="CATION TRANSPORTING ATPASE"/>
    <property type="match status" value="1"/>
</dbReference>
<organism evidence="14 15">
    <name type="scientific">Promicromonospora alba</name>
    <dbReference type="NCBI Taxonomy" id="1616110"/>
    <lineage>
        <taxon>Bacteria</taxon>
        <taxon>Bacillati</taxon>
        <taxon>Actinomycetota</taxon>
        <taxon>Actinomycetes</taxon>
        <taxon>Micrococcales</taxon>
        <taxon>Promicromonosporaceae</taxon>
        <taxon>Promicromonospora</taxon>
    </lineage>
</organism>
<feature type="transmembrane region" description="Helical" evidence="12">
    <location>
        <begin position="734"/>
        <end position="752"/>
    </location>
</feature>
<gene>
    <name evidence="14" type="ORF">ACFO6V_17500</name>
</gene>
<dbReference type="SUPFAM" id="SSF81653">
    <property type="entry name" value="Calcium ATPase, transduction domain A"/>
    <property type="match status" value="1"/>
</dbReference>
<evidence type="ECO:0000256" key="9">
    <source>
        <dbReference type="ARBA" id="ARBA00023136"/>
    </source>
</evidence>
<dbReference type="Gene3D" id="2.70.150.10">
    <property type="entry name" value="Calcium-transporting ATPase, cytoplasmic transduction domain A"/>
    <property type="match status" value="1"/>
</dbReference>
<feature type="transmembrane region" description="Helical" evidence="12">
    <location>
        <begin position="45"/>
        <end position="67"/>
    </location>
</feature>
<feature type="transmembrane region" description="Helical" evidence="12">
    <location>
        <begin position="73"/>
        <end position="90"/>
    </location>
</feature>
<evidence type="ECO:0000256" key="3">
    <source>
        <dbReference type="ARBA" id="ARBA00022475"/>
    </source>
</evidence>
<dbReference type="InterPro" id="IPR023299">
    <property type="entry name" value="ATPase_P-typ_cyto_dom_N"/>
</dbReference>
<evidence type="ECO:0000256" key="6">
    <source>
        <dbReference type="ARBA" id="ARBA00022840"/>
    </source>
</evidence>
<keyword evidence="15" id="KW-1185">Reference proteome</keyword>
<feature type="domain" description="Cation-transporting P-type ATPase N-terminal" evidence="13">
    <location>
        <begin position="4"/>
        <end position="70"/>
    </location>
</feature>
<keyword evidence="9 12" id="KW-0472">Membrane</keyword>
<evidence type="ECO:0000256" key="5">
    <source>
        <dbReference type="ARBA" id="ARBA00022741"/>
    </source>
</evidence>
<dbReference type="InterPro" id="IPR023298">
    <property type="entry name" value="ATPase_P-typ_TM_dom_sf"/>
</dbReference>
<dbReference type="Gene3D" id="1.20.1110.10">
    <property type="entry name" value="Calcium-transporting ATPase, transmembrane domain"/>
    <property type="match status" value="1"/>
</dbReference>
<feature type="transmembrane region" description="Helical" evidence="12">
    <location>
        <begin position="252"/>
        <end position="276"/>
    </location>
</feature>
<evidence type="ECO:0000313" key="15">
    <source>
        <dbReference type="Proteomes" id="UP001596011"/>
    </source>
</evidence>
<keyword evidence="8 12" id="KW-1133">Transmembrane helix</keyword>
<keyword evidence="4 12" id="KW-0812">Transmembrane</keyword>
<evidence type="ECO:0000256" key="10">
    <source>
        <dbReference type="ARBA" id="ARBA00049360"/>
    </source>
</evidence>
<evidence type="ECO:0000256" key="11">
    <source>
        <dbReference type="SAM" id="MobiDB-lite"/>
    </source>
</evidence>
<sequence length="917" mass="95849">METVGTAMSDVEARAGLSSSDAAHRLLELGPNLVPKARPRSPVRLLLGQLLHFFALLLWAAAVLAWIADMPELAVAIAVVVVVNGVFAFLQEYRADKAGQKLLELMPALATVLRDGHRRQIPVADVVVGDLLLLEAGDGVAADGSVVSVTGLALDESALTGESSTTHLSPGDDVHAGTYVVEGEATVEATATGPATELAHIMALTRTASRSASPLAIRLRRVVRMIAGIAVAVGATFFVLALVLGMPVSDGFLFAVGIMVALVPEGLLPTVTLSLARGAQRMAARNALVRRLDSVETMGSTTFICTDKTGTLTRNEMSAVEVWTPRGTASVVGHGYAPTARIDAENGVAPALRNVALAAVRCSTGRMVRSGELWTAHGDPMEVALHVLALRAGIDVSAEETARPLLRRLPFDSRRRRMSVVAGDQVYVKGAPDSVLALTSAGDYAVRAVAEMAAKGLRVLAVARRAAAVADRDASMPDVERDLELLGLVGLEDPPRDDVHAAVAACRTAGIRLAMVTGDHIGTATAIAQEVGLLRDGPVLEGSDLPADDAALGELVDRDGVVIARVTPEDKLRIARALHARGHVVAMTGDGVNDGPALREADIGIAMGRSGSDVAREAADVVLLDDNFATIVAAIELGRATFANIRRFLTYHLTDNVAELTPFLFWALSGGEIPLALTVLQILALDIGTDLLPALALGAEPPSRTTMRQRPSTGALIDRGVLGRVFGVLGPAEAAVEMAAFFVVLGLAGWTLGAEPSAQTLAAASGAAFAAVVLGQLGNAFACRSETRWAGALRMTGNPMLLLGGRRRDRAAGRVPVAPAGRPARWQLPAPGGLGPRARRTGRRRAGGRCRQGRPSSRRQWGSALGLRSRLTPTTDGDALSCRVLRARRSPSSRGYPIQLGGSSGRDGCCLPCSRSP</sequence>
<dbReference type="InterPro" id="IPR050510">
    <property type="entry name" value="Cation_transp_ATPase_P-type"/>
</dbReference>
<evidence type="ECO:0000256" key="8">
    <source>
        <dbReference type="ARBA" id="ARBA00022989"/>
    </source>
</evidence>
<keyword evidence="7" id="KW-1278">Translocase</keyword>
<dbReference type="InterPro" id="IPR018303">
    <property type="entry name" value="ATPase_P-typ_P_site"/>
</dbReference>
<dbReference type="SFLD" id="SFLDS00003">
    <property type="entry name" value="Haloacid_Dehalogenase"/>
    <property type="match status" value="1"/>
</dbReference>
<dbReference type="PROSITE" id="PS00154">
    <property type="entry name" value="ATPASE_E1_E2"/>
    <property type="match status" value="1"/>
</dbReference>
<reference evidence="15" key="1">
    <citation type="journal article" date="2019" name="Int. J. Syst. Evol. Microbiol.">
        <title>The Global Catalogue of Microorganisms (GCM) 10K type strain sequencing project: providing services to taxonomists for standard genome sequencing and annotation.</title>
        <authorList>
            <consortium name="The Broad Institute Genomics Platform"/>
            <consortium name="The Broad Institute Genome Sequencing Center for Infectious Disease"/>
            <person name="Wu L."/>
            <person name="Ma J."/>
        </authorList>
    </citation>
    <scope>NUCLEOTIDE SEQUENCE [LARGE SCALE GENOMIC DNA]</scope>
    <source>
        <strain evidence="15">CCUG 42722</strain>
    </source>
</reference>
<evidence type="ECO:0000259" key="13">
    <source>
        <dbReference type="SMART" id="SM00831"/>
    </source>
</evidence>
<feature type="compositionally biased region" description="Low complexity" evidence="11">
    <location>
        <begin position="821"/>
        <end position="831"/>
    </location>
</feature>
<dbReference type="InterPro" id="IPR036412">
    <property type="entry name" value="HAD-like_sf"/>
</dbReference>
<name>A0ABV9HMD4_9MICO</name>
<dbReference type="SFLD" id="SFLDG00002">
    <property type="entry name" value="C1.7:_P-type_atpase_like"/>
    <property type="match status" value="1"/>
</dbReference>
<dbReference type="InterPro" id="IPR001757">
    <property type="entry name" value="P_typ_ATPase"/>
</dbReference>
<dbReference type="Pfam" id="PF00689">
    <property type="entry name" value="Cation_ATPase_C"/>
    <property type="match status" value="1"/>
</dbReference>
<comment type="catalytic activity">
    <reaction evidence="10">
        <text>ATP + H2O = ADP + phosphate + H(+)</text>
        <dbReference type="Rhea" id="RHEA:13065"/>
        <dbReference type="ChEBI" id="CHEBI:15377"/>
        <dbReference type="ChEBI" id="CHEBI:15378"/>
        <dbReference type="ChEBI" id="CHEBI:30616"/>
        <dbReference type="ChEBI" id="CHEBI:43474"/>
        <dbReference type="ChEBI" id="CHEBI:456216"/>
    </reaction>
</comment>
<evidence type="ECO:0000256" key="1">
    <source>
        <dbReference type="ARBA" id="ARBA00004651"/>
    </source>
</evidence>
<feature type="transmembrane region" description="Helical" evidence="12">
    <location>
        <begin position="225"/>
        <end position="246"/>
    </location>
</feature>
<dbReference type="InterPro" id="IPR059000">
    <property type="entry name" value="ATPase_P-type_domA"/>
</dbReference>
<dbReference type="PRINTS" id="PR00120">
    <property type="entry name" value="HATPASE"/>
</dbReference>
<dbReference type="SUPFAM" id="SSF56784">
    <property type="entry name" value="HAD-like"/>
    <property type="match status" value="1"/>
</dbReference>
<comment type="similarity">
    <text evidence="2">Belongs to the cation transport ATPase (P-type) (TC 3.A.3) family. Type IIA subfamily.</text>
</comment>
<dbReference type="Pfam" id="PF00122">
    <property type="entry name" value="E1-E2_ATPase"/>
    <property type="match status" value="1"/>
</dbReference>
<comment type="subcellular location">
    <subcellularLocation>
        <location evidence="1">Cell membrane</location>
        <topology evidence="1">Multi-pass membrane protein</topology>
    </subcellularLocation>
</comment>
<keyword evidence="6" id="KW-0067">ATP-binding</keyword>
<keyword evidence="3" id="KW-1003">Cell membrane</keyword>
<dbReference type="PRINTS" id="PR00119">
    <property type="entry name" value="CATATPASE"/>
</dbReference>
<dbReference type="SUPFAM" id="SSF81665">
    <property type="entry name" value="Calcium ATPase, transmembrane domain M"/>
    <property type="match status" value="1"/>
</dbReference>
<comment type="caution">
    <text evidence="14">The sequence shown here is derived from an EMBL/GenBank/DDBJ whole genome shotgun (WGS) entry which is preliminary data.</text>
</comment>
<accession>A0ABV9HMD4</accession>
<dbReference type="InterPro" id="IPR044492">
    <property type="entry name" value="P_typ_ATPase_HD_dom"/>
</dbReference>
<evidence type="ECO:0000256" key="7">
    <source>
        <dbReference type="ARBA" id="ARBA00022967"/>
    </source>
</evidence>
<keyword evidence="5" id="KW-0547">Nucleotide-binding</keyword>
<feature type="compositionally biased region" description="Basic residues" evidence="11">
    <location>
        <begin position="837"/>
        <end position="852"/>
    </location>
</feature>
<dbReference type="EMBL" id="JBHSFI010000005">
    <property type="protein sequence ID" value="MFC4630050.1"/>
    <property type="molecule type" value="Genomic_DNA"/>
</dbReference>
<feature type="transmembrane region" description="Helical" evidence="12">
    <location>
        <begin position="758"/>
        <end position="778"/>
    </location>
</feature>
<evidence type="ECO:0000256" key="12">
    <source>
        <dbReference type="SAM" id="Phobius"/>
    </source>
</evidence>
<dbReference type="SMART" id="SM00831">
    <property type="entry name" value="Cation_ATPase_N"/>
    <property type="match status" value="1"/>
</dbReference>
<dbReference type="Gene3D" id="3.40.50.1000">
    <property type="entry name" value="HAD superfamily/HAD-like"/>
    <property type="match status" value="1"/>
</dbReference>
<feature type="region of interest" description="Disordered" evidence="11">
    <location>
        <begin position="821"/>
        <end position="862"/>
    </location>
</feature>